<dbReference type="EnsemblMetazoa" id="SMAR006582-RA">
    <property type="protein sequence ID" value="SMAR006582-PA"/>
    <property type="gene ID" value="SMAR006582"/>
</dbReference>
<evidence type="ECO:0000313" key="3">
    <source>
        <dbReference type="Proteomes" id="UP000014500"/>
    </source>
</evidence>
<evidence type="ECO:0000256" key="1">
    <source>
        <dbReference type="SAM" id="SignalP"/>
    </source>
</evidence>
<accession>T1IZA8</accession>
<sequence length="70" mass="8003">MKIFACLVCIMWVMVTCLSIFTDAATDSAQCIKNFQECRSSVGYNPPSCKEWIKCREFLDSWVRAKSAKL</sequence>
<reference evidence="3" key="1">
    <citation type="submission" date="2011-05" db="EMBL/GenBank/DDBJ databases">
        <authorList>
            <person name="Richards S.R."/>
            <person name="Qu J."/>
            <person name="Jiang H."/>
            <person name="Jhangiani S.N."/>
            <person name="Agravi P."/>
            <person name="Goodspeed R."/>
            <person name="Gross S."/>
            <person name="Mandapat C."/>
            <person name="Jackson L."/>
            <person name="Mathew T."/>
            <person name="Pu L."/>
            <person name="Thornton R."/>
            <person name="Saada N."/>
            <person name="Wilczek-Boney K.B."/>
            <person name="Lee S."/>
            <person name="Kovar C."/>
            <person name="Wu Y."/>
            <person name="Scherer S.E."/>
            <person name="Worley K.C."/>
            <person name="Muzny D.M."/>
            <person name="Gibbs R."/>
        </authorList>
    </citation>
    <scope>NUCLEOTIDE SEQUENCE</scope>
    <source>
        <strain evidence="3">Brora</strain>
    </source>
</reference>
<dbReference type="Proteomes" id="UP000014500">
    <property type="component" value="Unassembled WGS sequence"/>
</dbReference>
<name>T1IZA8_STRMM</name>
<keyword evidence="1" id="KW-0732">Signal</keyword>
<dbReference type="AlphaFoldDB" id="T1IZA8"/>
<protein>
    <submittedName>
        <fullName evidence="2">Uncharacterized protein</fullName>
    </submittedName>
</protein>
<organism evidence="2 3">
    <name type="scientific">Strigamia maritima</name>
    <name type="common">European centipede</name>
    <name type="synonym">Geophilus maritimus</name>
    <dbReference type="NCBI Taxonomy" id="126957"/>
    <lineage>
        <taxon>Eukaryota</taxon>
        <taxon>Metazoa</taxon>
        <taxon>Ecdysozoa</taxon>
        <taxon>Arthropoda</taxon>
        <taxon>Myriapoda</taxon>
        <taxon>Chilopoda</taxon>
        <taxon>Pleurostigmophora</taxon>
        <taxon>Geophilomorpha</taxon>
        <taxon>Linotaeniidae</taxon>
        <taxon>Strigamia</taxon>
    </lineage>
</organism>
<reference evidence="2" key="2">
    <citation type="submission" date="2015-02" db="UniProtKB">
        <authorList>
            <consortium name="EnsemblMetazoa"/>
        </authorList>
    </citation>
    <scope>IDENTIFICATION</scope>
</reference>
<feature type="chain" id="PRO_5004579016" evidence="1">
    <location>
        <begin position="25"/>
        <end position="70"/>
    </location>
</feature>
<dbReference type="HOGENOM" id="CLU_2761011_0_0_1"/>
<proteinExistence type="predicted"/>
<keyword evidence="3" id="KW-1185">Reference proteome</keyword>
<dbReference type="EMBL" id="JH431711">
    <property type="status" value="NOT_ANNOTATED_CDS"/>
    <property type="molecule type" value="Genomic_DNA"/>
</dbReference>
<evidence type="ECO:0000313" key="2">
    <source>
        <dbReference type="EnsemblMetazoa" id="SMAR006582-PA"/>
    </source>
</evidence>
<feature type="signal peptide" evidence="1">
    <location>
        <begin position="1"/>
        <end position="24"/>
    </location>
</feature>